<protein>
    <submittedName>
        <fullName evidence="1">DNA-binding transcriptional regulator, MarR family</fullName>
    </submittedName>
</protein>
<dbReference type="InterPro" id="IPR036388">
    <property type="entry name" value="WH-like_DNA-bd_sf"/>
</dbReference>
<keyword evidence="2" id="KW-1185">Reference proteome</keyword>
<dbReference type="Gene3D" id="1.10.10.10">
    <property type="entry name" value="Winged helix-like DNA-binding domain superfamily/Winged helix DNA-binding domain"/>
    <property type="match status" value="1"/>
</dbReference>
<accession>A0A1Y6C869</accession>
<sequence length="103" mass="11520">MALKRAVDVFRLVDAEANLQMVAIFIAVCQRDGITMKELTTDLEISQSSLSRNVQALNDKPRRGKSGLGLVRTDEDPNDWRRKIVILTARGRQLRAQLSEAIG</sequence>
<dbReference type="EMBL" id="FWZX01000014">
    <property type="protein sequence ID" value="SMF41917.1"/>
    <property type="molecule type" value="Genomic_DNA"/>
</dbReference>
<evidence type="ECO:0000313" key="1">
    <source>
        <dbReference type="EMBL" id="SMF41917.1"/>
    </source>
</evidence>
<name>A0A1Y6C869_9PROT</name>
<dbReference type="SUPFAM" id="SSF46785">
    <property type="entry name" value="Winged helix' DNA-binding domain"/>
    <property type="match status" value="1"/>
</dbReference>
<organism evidence="1 2">
    <name type="scientific">Tistlia consotensis USBA 355</name>
    <dbReference type="NCBI Taxonomy" id="560819"/>
    <lineage>
        <taxon>Bacteria</taxon>
        <taxon>Pseudomonadati</taxon>
        <taxon>Pseudomonadota</taxon>
        <taxon>Alphaproteobacteria</taxon>
        <taxon>Rhodospirillales</taxon>
        <taxon>Rhodovibrionaceae</taxon>
        <taxon>Tistlia</taxon>
    </lineage>
</organism>
<evidence type="ECO:0000313" key="2">
    <source>
        <dbReference type="Proteomes" id="UP000192917"/>
    </source>
</evidence>
<gene>
    <name evidence="1" type="ORF">SAMN05428998_114134</name>
</gene>
<proteinExistence type="predicted"/>
<reference evidence="1 2" key="1">
    <citation type="submission" date="2017-04" db="EMBL/GenBank/DDBJ databases">
        <authorList>
            <person name="Afonso C.L."/>
            <person name="Miller P.J."/>
            <person name="Scott M.A."/>
            <person name="Spackman E."/>
            <person name="Goraichik I."/>
            <person name="Dimitrov K.M."/>
            <person name="Suarez D.L."/>
            <person name="Swayne D.E."/>
        </authorList>
    </citation>
    <scope>NUCLEOTIDE SEQUENCE [LARGE SCALE GENOMIC DNA]</scope>
    <source>
        <strain evidence="1 2">USBA 355</strain>
    </source>
</reference>
<keyword evidence="1" id="KW-0238">DNA-binding</keyword>
<dbReference type="Proteomes" id="UP000192917">
    <property type="component" value="Unassembled WGS sequence"/>
</dbReference>
<dbReference type="InterPro" id="IPR036390">
    <property type="entry name" value="WH_DNA-bd_sf"/>
</dbReference>
<dbReference type="GO" id="GO:0003677">
    <property type="term" value="F:DNA binding"/>
    <property type="evidence" value="ECO:0007669"/>
    <property type="project" value="UniProtKB-KW"/>
</dbReference>
<dbReference type="AlphaFoldDB" id="A0A1Y6C869"/>